<proteinExistence type="predicted"/>
<organism evidence="2 3">
    <name type="scientific">Cryptosporangium japonicum</name>
    <dbReference type="NCBI Taxonomy" id="80872"/>
    <lineage>
        <taxon>Bacteria</taxon>
        <taxon>Bacillati</taxon>
        <taxon>Actinomycetota</taxon>
        <taxon>Actinomycetes</taxon>
        <taxon>Cryptosporangiales</taxon>
        <taxon>Cryptosporangiaceae</taxon>
        <taxon>Cryptosporangium</taxon>
    </lineage>
</organism>
<reference evidence="3" key="1">
    <citation type="journal article" date="2019" name="Int. J. Syst. Evol. Microbiol.">
        <title>The Global Catalogue of Microorganisms (GCM) 10K type strain sequencing project: providing services to taxonomists for standard genome sequencing and annotation.</title>
        <authorList>
            <consortium name="The Broad Institute Genomics Platform"/>
            <consortium name="The Broad Institute Genome Sequencing Center for Infectious Disease"/>
            <person name="Wu L."/>
            <person name="Ma J."/>
        </authorList>
    </citation>
    <scope>NUCLEOTIDE SEQUENCE [LARGE SCALE GENOMIC DNA]</scope>
    <source>
        <strain evidence="3">JCM 10425</strain>
    </source>
</reference>
<dbReference type="EMBL" id="BAAAGX010000006">
    <property type="protein sequence ID" value="GAA0232071.1"/>
    <property type="molecule type" value="Genomic_DNA"/>
</dbReference>
<evidence type="ECO:0000256" key="1">
    <source>
        <dbReference type="SAM" id="MobiDB-lite"/>
    </source>
</evidence>
<feature type="compositionally biased region" description="Gly residues" evidence="1">
    <location>
        <begin position="82"/>
        <end position="91"/>
    </location>
</feature>
<comment type="caution">
    <text evidence="2">The sequence shown here is derived from an EMBL/GenBank/DDBJ whole genome shotgun (WGS) entry which is preliminary data.</text>
</comment>
<keyword evidence="3" id="KW-1185">Reference proteome</keyword>
<accession>A0ABP3DGG3</accession>
<feature type="compositionally biased region" description="Basic residues" evidence="1">
    <location>
        <begin position="7"/>
        <end position="17"/>
    </location>
</feature>
<dbReference type="Proteomes" id="UP001500967">
    <property type="component" value="Unassembled WGS sequence"/>
</dbReference>
<protein>
    <submittedName>
        <fullName evidence="2">Uncharacterized protein</fullName>
    </submittedName>
</protein>
<feature type="compositionally biased region" description="Basic and acidic residues" evidence="1">
    <location>
        <begin position="46"/>
        <end position="57"/>
    </location>
</feature>
<evidence type="ECO:0000313" key="2">
    <source>
        <dbReference type="EMBL" id="GAA0232071.1"/>
    </source>
</evidence>
<feature type="region of interest" description="Disordered" evidence="1">
    <location>
        <begin position="1"/>
        <end position="91"/>
    </location>
</feature>
<gene>
    <name evidence="2" type="ORF">GCM10009539_16860</name>
</gene>
<evidence type="ECO:0000313" key="3">
    <source>
        <dbReference type="Proteomes" id="UP001500967"/>
    </source>
</evidence>
<feature type="compositionally biased region" description="Low complexity" evidence="1">
    <location>
        <begin position="65"/>
        <end position="81"/>
    </location>
</feature>
<sequence length="91" mass="9093">MGSTSPKRARLRTRGRQSRGLGNRLEKNEPGSSVVGATEGGGAAGEELREGEGRADRVTGACTSGAGPRGARADGDLLLAGEEGGGADGER</sequence>
<name>A0ABP3DGG3_9ACTN</name>